<feature type="domain" description="HTH merR-type" evidence="7">
    <location>
        <begin position="1"/>
        <end position="68"/>
    </location>
</feature>
<keyword evidence="3" id="KW-0238">DNA-binding</keyword>
<organism evidence="9 10">
    <name type="scientific">Faecalibacillus intestinalis</name>
    <dbReference type="NCBI Taxonomy" id="1982626"/>
    <lineage>
        <taxon>Bacteria</taxon>
        <taxon>Bacillati</taxon>
        <taxon>Bacillota</taxon>
        <taxon>Erysipelotrichia</taxon>
        <taxon>Erysipelotrichales</taxon>
        <taxon>Coprobacillaceae</taxon>
        <taxon>Faecalibacillus</taxon>
    </lineage>
</organism>
<protein>
    <submittedName>
        <fullName evidence="9">MerR family transcriptional regulator</fullName>
    </submittedName>
</protein>
<dbReference type="EMBL" id="PYLQ01000006">
    <property type="protein sequence ID" value="PST41958.1"/>
    <property type="molecule type" value="Genomic_DNA"/>
</dbReference>
<dbReference type="RefSeq" id="WP_107029700.1">
    <property type="nucleotide sequence ID" value="NZ_AP024085.1"/>
</dbReference>
<evidence type="ECO:0000256" key="4">
    <source>
        <dbReference type="ARBA" id="ARBA00023163"/>
    </source>
</evidence>
<feature type="transmembrane region" description="Helical" evidence="6">
    <location>
        <begin position="147"/>
        <end position="166"/>
    </location>
</feature>
<dbReference type="EMBL" id="AP024085">
    <property type="protein sequence ID" value="BCL56446.1"/>
    <property type="molecule type" value="Genomic_DNA"/>
</dbReference>
<evidence type="ECO:0000313" key="11">
    <source>
        <dbReference type="Proteomes" id="UP000593842"/>
    </source>
</evidence>
<sequence length="340" mass="40612">MKTHELEKELGISKHTIFYYEKEGIVTPQRDDNGYRSYSQDDLQKLIMVKFLRNLNISIDDVKAILNNELDFKECLEINQIHLEKQIKSLEEVQENIEMYVRKDLPMLPALQQIQREVKNYKLGYQKTTDIVSLGRRLTKKLAIKKFLYKFIPTLLIVLFISAPSTTTVQKIIFVIFISLLITTGFIAADFQFSQLWLRLPLDQTRNQSVEFLNDRIRYYQFKGYIDNVKYFYSVLLGKEDKFIKEYKYEDIQSVELLLKHRYENYGTPIARDWYVLDYRFEFKDGNHFYFYWPFTIDDDARFIGMILDEKVENVIDKNHVIDALKNGIHLNDYVKTTEN</sequence>
<keyword evidence="4" id="KW-0804">Transcription</keyword>
<dbReference type="Proteomes" id="UP000593842">
    <property type="component" value="Chromosome"/>
</dbReference>
<dbReference type="KEGG" id="fit:Fi14EGH31_01580"/>
<dbReference type="Gene3D" id="1.10.1660.10">
    <property type="match status" value="1"/>
</dbReference>
<feature type="coiled-coil region" evidence="5">
    <location>
        <begin position="73"/>
        <end position="103"/>
    </location>
</feature>
<evidence type="ECO:0000256" key="1">
    <source>
        <dbReference type="ARBA" id="ARBA00022491"/>
    </source>
</evidence>
<evidence type="ECO:0000256" key="5">
    <source>
        <dbReference type="SAM" id="Coils"/>
    </source>
</evidence>
<keyword evidence="6" id="KW-1133">Transmembrane helix</keyword>
<dbReference type="PROSITE" id="PS50937">
    <property type="entry name" value="HTH_MERR_2"/>
    <property type="match status" value="1"/>
</dbReference>
<proteinExistence type="predicted"/>
<dbReference type="InterPro" id="IPR000551">
    <property type="entry name" value="MerR-type_HTH_dom"/>
</dbReference>
<evidence type="ECO:0000256" key="3">
    <source>
        <dbReference type="ARBA" id="ARBA00023125"/>
    </source>
</evidence>
<dbReference type="GO" id="GO:0003677">
    <property type="term" value="F:DNA binding"/>
    <property type="evidence" value="ECO:0007669"/>
    <property type="project" value="UniProtKB-KW"/>
</dbReference>
<keyword evidence="5" id="KW-0175">Coiled coil</keyword>
<dbReference type="Pfam" id="PF13411">
    <property type="entry name" value="MerR_1"/>
    <property type="match status" value="1"/>
</dbReference>
<evidence type="ECO:0000313" key="10">
    <source>
        <dbReference type="Proteomes" id="UP000240974"/>
    </source>
</evidence>
<reference evidence="9 10" key="1">
    <citation type="journal article" date="2019" name="Int. J. Syst. Evol. Microbiol.">
        <title>Faecalibacillus intestinalis gen. nov., sp. nov. and Faecalibacillus faecis sp. nov., isolated from human faeces.</title>
        <authorList>
            <person name="Seo B."/>
            <person name="Jeon K."/>
            <person name="Baek I."/>
            <person name="Lee Y.M."/>
            <person name="Baek K."/>
            <person name="Ko G."/>
        </authorList>
    </citation>
    <scope>NUCLEOTIDE SEQUENCE [LARGE SCALE GENOMIC DNA]</scope>
    <source>
        <strain evidence="9 10">SNUG30099</strain>
    </source>
</reference>
<name>A0A2T3G362_9FIRM</name>
<dbReference type="PANTHER" id="PTHR30204:SF69">
    <property type="entry name" value="MERR-FAMILY TRANSCRIPTIONAL REGULATOR"/>
    <property type="match status" value="1"/>
</dbReference>
<dbReference type="InterPro" id="IPR047057">
    <property type="entry name" value="MerR_fam"/>
</dbReference>
<accession>A0A2T3G362</accession>
<reference evidence="8" key="2">
    <citation type="journal article" date="2020" name="Microbiol. Resour. Announc.">
        <title>Complete Genome Sequence of Faecalibacillus intestinalis JCM 34082, Isolated from Feces from a Healthy Japanese Female.</title>
        <authorList>
            <person name="Sakamoto M."/>
            <person name="Ikeyama N."/>
            <person name="Toyoda A."/>
            <person name="Murakami T."/>
            <person name="Mori H."/>
            <person name="Ohkuma M."/>
        </authorList>
    </citation>
    <scope>NUCLEOTIDE SEQUENCE</scope>
    <source>
        <strain evidence="8">14EGH31</strain>
    </source>
</reference>
<dbReference type="SMART" id="SM00422">
    <property type="entry name" value="HTH_MERR"/>
    <property type="match status" value="1"/>
</dbReference>
<dbReference type="GeneID" id="70578557"/>
<dbReference type="InterPro" id="IPR009061">
    <property type="entry name" value="DNA-bd_dom_put_sf"/>
</dbReference>
<dbReference type="CDD" id="cd00592">
    <property type="entry name" value="HTH_MerR-like"/>
    <property type="match status" value="1"/>
</dbReference>
<gene>
    <name evidence="9" type="ORF">C7U54_06385</name>
    <name evidence="8" type="ORF">Fi14EGH31_01580</name>
</gene>
<keyword evidence="10" id="KW-1185">Reference proteome</keyword>
<dbReference type="SUPFAM" id="SSF46955">
    <property type="entry name" value="Putative DNA-binding domain"/>
    <property type="match status" value="1"/>
</dbReference>
<keyword evidence="2" id="KW-0805">Transcription regulation</keyword>
<dbReference type="GO" id="GO:0003700">
    <property type="term" value="F:DNA-binding transcription factor activity"/>
    <property type="evidence" value="ECO:0007669"/>
    <property type="project" value="InterPro"/>
</dbReference>
<evidence type="ECO:0000256" key="6">
    <source>
        <dbReference type="SAM" id="Phobius"/>
    </source>
</evidence>
<feature type="transmembrane region" description="Helical" evidence="6">
    <location>
        <begin position="172"/>
        <end position="191"/>
    </location>
</feature>
<keyword evidence="6" id="KW-0812">Transmembrane</keyword>
<evidence type="ECO:0000313" key="9">
    <source>
        <dbReference type="EMBL" id="PST41958.1"/>
    </source>
</evidence>
<keyword evidence="1" id="KW-0678">Repressor</keyword>
<evidence type="ECO:0000259" key="7">
    <source>
        <dbReference type="PROSITE" id="PS50937"/>
    </source>
</evidence>
<dbReference type="Proteomes" id="UP000240974">
    <property type="component" value="Unassembled WGS sequence"/>
</dbReference>
<evidence type="ECO:0000256" key="2">
    <source>
        <dbReference type="ARBA" id="ARBA00023015"/>
    </source>
</evidence>
<reference evidence="11" key="3">
    <citation type="submission" date="2020-09" db="EMBL/GenBank/DDBJ databases">
        <title>Complete genome sequencing of Faecalibacillus intestinalis strain 14EGH31.</title>
        <authorList>
            <person name="Sakamoto M."/>
            <person name="Murakami T."/>
            <person name="Mori H."/>
        </authorList>
    </citation>
    <scope>NUCLEOTIDE SEQUENCE [LARGE SCALE GENOMIC DNA]</scope>
    <source>
        <strain evidence="11">14EGH31</strain>
    </source>
</reference>
<keyword evidence="6" id="KW-0472">Membrane</keyword>
<evidence type="ECO:0000313" key="8">
    <source>
        <dbReference type="EMBL" id="BCL56446.1"/>
    </source>
</evidence>
<dbReference type="PANTHER" id="PTHR30204">
    <property type="entry name" value="REDOX-CYCLING DRUG-SENSING TRANSCRIPTIONAL ACTIVATOR SOXR"/>
    <property type="match status" value="1"/>
</dbReference>
<dbReference type="AlphaFoldDB" id="A0A2T3G362"/>